<evidence type="ECO:0000256" key="1">
    <source>
        <dbReference type="ARBA" id="ARBA00004123"/>
    </source>
</evidence>
<evidence type="ECO:0000256" key="4">
    <source>
        <dbReference type="ARBA" id="ARBA00023163"/>
    </source>
</evidence>
<evidence type="ECO:0000313" key="10">
    <source>
        <dbReference type="Proteomes" id="UP001444661"/>
    </source>
</evidence>
<feature type="region of interest" description="Disordered" evidence="7">
    <location>
        <begin position="298"/>
        <end position="381"/>
    </location>
</feature>
<evidence type="ECO:0000256" key="2">
    <source>
        <dbReference type="ARBA" id="ARBA00023015"/>
    </source>
</evidence>
<feature type="compositionally biased region" description="Low complexity" evidence="7">
    <location>
        <begin position="329"/>
        <end position="344"/>
    </location>
</feature>
<feature type="coiled-coil region" evidence="6">
    <location>
        <begin position="604"/>
        <end position="641"/>
    </location>
</feature>
<feature type="region of interest" description="Disordered" evidence="7">
    <location>
        <begin position="577"/>
        <end position="603"/>
    </location>
</feature>
<evidence type="ECO:0000256" key="5">
    <source>
        <dbReference type="ARBA" id="ARBA00023242"/>
    </source>
</evidence>
<keyword evidence="5" id="KW-0539">Nucleus</keyword>
<feature type="region of interest" description="Disordered" evidence="7">
    <location>
        <begin position="447"/>
        <end position="549"/>
    </location>
</feature>
<reference evidence="9 10" key="1">
    <citation type="submission" date="2023-01" db="EMBL/GenBank/DDBJ databases">
        <title>Analysis of 21 Apiospora genomes using comparative genomics revels a genus with tremendous synthesis potential of carbohydrate active enzymes and secondary metabolites.</title>
        <authorList>
            <person name="Sorensen T."/>
        </authorList>
    </citation>
    <scope>NUCLEOTIDE SEQUENCE [LARGE SCALE GENOMIC DNA]</scope>
    <source>
        <strain evidence="9 10">CBS 33761</strain>
    </source>
</reference>
<organism evidence="9 10">
    <name type="scientific">Apiospora rasikravindrae</name>
    <dbReference type="NCBI Taxonomy" id="990691"/>
    <lineage>
        <taxon>Eukaryota</taxon>
        <taxon>Fungi</taxon>
        <taxon>Dikarya</taxon>
        <taxon>Ascomycota</taxon>
        <taxon>Pezizomycotina</taxon>
        <taxon>Sordariomycetes</taxon>
        <taxon>Xylariomycetidae</taxon>
        <taxon>Amphisphaeriales</taxon>
        <taxon>Apiosporaceae</taxon>
        <taxon>Apiospora</taxon>
    </lineage>
</organism>
<protein>
    <recommendedName>
        <fullName evidence="8">BZIP domain-containing protein</fullName>
    </recommendedName>
</protein>
<evidence type="ECO:0000256" key="3">
    <source>
        <dbReference type="ARBA" id="ARBA00023125"/>
    </source>
</evidence>
<feature type="compositionally biased region" description="Polar residues" evidence="7">
    <location>
        <begin position="302"/>
        <end position="316"/>
    </location>
</feature>
<feature type="region of interest" description="Disordered" evidence="7">
    <location>
        <begin position="238"/>
        <end position="260"/>
    </location>
</feature>
<gene>
    <name evidence="9" type="ORF">PG993_013073</name>
</gene>
<keyword evidence="4" id="KW-0804">Transcription</keyword>
<dbReference type="Proteomes" id="UP001444661">
    <property type="component" value="Unassembled WGS sequence"/>
</dbReference>
<feature type="region of interest" description="Disordered" evidence="7">
    <location>
        <begin position="393"/>
        <end position="435"/>
    </location>
</feature>
<feature type="compositionally biased region" description="Basic and acidic residues" evidence="7">
    <location>
        <begin position="767"/>
        <end position="780"/>
    </location>
</feature>
<feature type="compositionally biased region" description="Polar residues" evidence="7">
    <location>
        <begin position="191"/>
        <end position="201"/>
    </location>
</feature>
<comment type="caution">
    <text evidence="9">The sequence shown here is derived from an EMBL/GenBank/DDBJ whole genome shotgun (WGS) entry which is preliminary data.</text>
</comment>
<accession>A0ABR1RWM9</accession>
<feature type="region of interest" description="Disordered" evidence="7">
    <location>
        <begin position="646"/>
        <end position="821"/>
    </location>
</feature>
<feature type="compositionally biased region" description="Low complexity" evidence="7">
    <location>
        <begin position="751"/>
        <end position="766"/>
    </location>
</feature>
<proteinExistence type="predicted"/>
<dbReference type="InterPro" id="IPR004827">
    <property type="entry name" value="bZIP"/>
</dbReference>
<dbReference type="PANTHER" id="PTHR13044:SF14">
    <property type="entry name" value="CRYPTOCEPHAL, ISOFORM A"/>
    <property type="match status" value="1"/>
</dbReference>
<feature type="region of interest" description="Disordered" evidence="7">
    <location>
        <begin position="124"/>
        <end position="211"/>
    </location>
</feature>
<feature type="compositionally biased region" description="Basic and acidic residues" evidence="7">
    <location>
        <begin position="136"/>
        <end position="146"/>
    </location>
</feature>
<feature type="domain" description="BZIP" evidence="8">
    <location>
        <begin position="585"/>
        <end position="599"/>
    </location>
</feature>
<feature type="compositionally biased region" description="Low complexity" evidence="7">
    <location>
        <begin position="167"/>
        <end position="190"/>
    </location>
</feature>
<name>A0ABR1RWM9_9PEZI</name>
<feature type="compositionally biased region" description="Basic residues" evidence="7">
    <location>
        <begin position="664"/>
        <end position="676"/>
    </location>
</feature>
<evidence type="ECO:0000259" key="8">
    <source>
        <dbReference type="PROSITE" id="PS00036"/>
    </source>
</evidence>
<dbReference type="PANTHER" id="PTHR13044">
    <property type="entry name" value="ACTIVATING TRANSCRIPTION FACTOR ATF 4/5"/>
    <property type="match status" value="1"/>
</dbReference>
<dbReference type="CDD" id="cd14705">
    <property type="entry name" value="bZIP_Zip1"/>
    <property type="match status" value="1"/>
</dbReference>
<keyword evidence="6" id="KW-0175">Coiled coil</keyword>
<feature type="compositionally biased region" description="Polar residues" evidence="7">
    <location>
        <begin position="472"/>
        <end position="496"/>
    </location>
</feature>
<keyword evidence="2" id="KW-0805">Transcription regulation</keyword>
<keyword evidence="3" id="KW-0238">DNA-binding</keyword>
<dbReference type="EMBL" id="JAQQWK010000012">
    <property type="protein sequence ID" value="KAK8022306.1"/>
    <property type="molecule type" value="Genomic_DNA"/>
</dbReference>
<evidence type="ECO:0000256" key="7">
    <source>
        <dbReference type="SAM" id="MobiDB-lite"/>
    </source>
</evidence>
<evidence type="ECO:0000256" key="6">
    <source>
        <dbReference type="SAM" id="Coils"/>
    </source>
</evidence>
<dbReference type="PROSITE" id="PS00036">
    <property type="entry name" value="BZIP_BASIC"/>
    <property type="match status" value="1"/>
</dbReference>
<evidence type="ECO:0000313" key="9">
    <source>
        <dbReference type="EMBL" id="KAK8022306.1"/>
    </source>
</evidence>
<keyword evidence="10" id="KW-1185">Reference proteome</keyword>
<comment type="subcellular location">
    <subcellularLocation>
        <location evidence="1">Nucleus</location>
    </subcellularLocation>
</comment>
<dbReference type="Pfam" id="PF07716">
    <property type="entry name" value="bZIP_2"/>
    <property type="match status" value="1"/>
</dbReference>
<feature type="compositionally biased region" description="Polar residues" evidence="7">
    <location>
        <begin position="646"/>
        <end position="660"/>
    </location>
</feature>
<feature type="compositionally biased region" description="Polar residues" evidence="7">
    <location>
        <begin position="362"/>
        <end position="374"/>
    </location>
</feature>
<sequence length="821" mass="88513">MESGNPSVTAFENPENRALRQTWIFGSGSRYAIRPCCDLTHTHARASPRPTRPAHTPISHCQRQVFAVAVTEGFRQPFHSSAHSGRLTIRSVTSAYPSPTEGSYPESATAGALGNANTATAFHAIGSDHSSGGHYQNREEDFDRQRGQWSGPRDHRRAGDQDPMSQKGPASGSTSPAPQQQQQQKSPTASNTASRVCSVSPRNLEEAARRAESSAVAAAASDAAAALETQHLYHRHRHSLGTPTTNGERVHHSPQRSSLGVHHILNPAATEPRSGSPGPGTPTSAVARSIEDERLGGRYNPAVSSQQGSNPSTPQLYTPRPYGLAGPPQQQQQQSQQQQQQQQSENSSNMATLGSMLHHRSLSTGRQSPASSPSMHPFPSMGAATRRILTPQSPRALSMGGGRGPPPPNRPLISSPAPLLHHQPPPPPPSSSGLEMRRQVSIDSFSDQRSNYTTHGGHPQHQHHPLAPRNPPSHNVPTTRALSQPATGLQSPSDNRQQQHQFHGPQPPYPGTYQYNHPGAYPPPGSSHGGEHRYSSSHGSYGGGSSPRAIPVPEGQLAFRIAPVNGEVFTIPVDTHQASRASDEKRQRNAGASARFRLRKKEREQQQVMNLQKLQQDNAEMQKRLQELEEIEIERNRLRDIVWRTQQSGGPAGSTASSEPSGYHHQRQPSPPRRRHADSLSGGVPPPPPIPSGAYGAGDPITGERPSRRRRTDSGLEFAPVPPPSQHHQAQGPPHALPSPLSYAGAPLSQPGTPTGLRPTTRLPPLRMDHQSSEAQHRPPSEPGSATTQQGYSPYKREAYESGWAVRPGGGGPHDPNQKGA</sequence>